<evidence type="ECO:0000256" key="5">
    <source>
        <dbReference type="SAM" id="MobiDB-lite"/>
    </source>
</evidence>
<evidence type="ECO:0000256" key="3">
    <source>
        <dbReference type="ARBA" id="ARBA00018111"/>
    </source>
</evidence>
<keyword evidence="8" id="KW-1185">Reference proteome</keyword>
<evidence type="ECO:0000256" key="4">
    <source>
        <dbReference type="ARBA" id="ARBA00022490"/>
    </source>
</evidence>
<dbReference type="EMBL" id="CP025611">
    <property type="protein sequence ID" value="AUN30781.1"/>
    <property type="molecule type" value="Genomic_DNA"/>
</dbReference>
<protein>
    <recommendedName>
        <fullName evidence="3">Regulatory protein RecX</fullName>
    </recommendedName>
</protein>
<comment type="subcellular location">
    <subcellularLocation>
        <location evidence="1">Cytoplasm</location>
    </subcellularLocation>
</comment>
<proteinExistence type="inferred from homology"/>
<dbReference type="GO" id="GO:0006282">
    <property type="term" value="P:regulation of DNA repair"/>
    <property type="evidence" value="ECO:0007669"/>
    <property type="project" value="InterPro"/>
</dbReference>
<name>A0A2K9NCB7_9PROT</name>
<dbReference type="AlphaFoldDB" id="A0A2K9NCB7"/>
<feature type="domain" description="RecX second three-helical" evidence="6">
    <location>
        <begin position="104"/>
        <end position="144"/>
    </location>
</feature>
<keyword evidence="4" id="KW-0963">Cytoplasm</keyword>
<dbReference type="Proteomes" id="UP000234752">
    <property type="component" value="Chromosome eg_1"/>
</dbReference>
<dbReference type="KEGG" id="ncb:C0V82_11415"/>
<gene>
    <name evidence="7" type="ORF">C0V82_11415</name>
</gene>
<comment type="similarity">
    <text evidence="2">Belongs to the RecX family.</text>
</comment>
<sequence>MKCPTLYGHPVGGNDGAKRRGLAVTDDTGRAGNGRKVAKRVTPAYLDRAALHYLERFASSSANLRRLLLRRVDASARAHGTDPQEGREWVDALIARYLRSGLLNDGLYAEMKASGLQRRGGSTRVIRQKLMAKGLDGDQVEKALGSLEGAEEGEAEWNAALAYARRRRLGGFRPDRGLSEDEARTRRDKDIAAMARAGFDLETARRVIDKEGEE</sequence>
<dbReference type="InterPro" id="IPR053924">
    <property type="entry name" value="RecX_HTH_2nd"/>
</dbReference>
<dbReference type="PANTHER" id="PTHR33602:SF1">
    <property type="entry name" value="REGULATORY PROTEIN RECX FAMILY PROTEIN"/>
    <property type="match status" value="1"/>
</dbReference>
<organism evidence="7 8">
    <name type="scientific">Niveispirillum cyanobacteriorum</name>
    <dbReference type="NCBI Taxonomy" id="1612173"/>
    <lineage>
        <taxon>Bacteria</taxon>
        <taxon>Pseudomonadati</taxon>
        <taxon>Pseudomonadota</taxon>
        <taxon>Alphaproteobacteria</taxon>
        <taxon>Rhodospirillales</taxon>
        <taxon>Azospirillaceae</taxon>
        <taxon>Niveispirillum</taxon>
    </lineage>
</organism>
<evidence type="ECO:0000313" key="7">
    <source>
        <dbReference type="EMBL" id="AUN30781.1"/>
    </source>
</evidence>
<evidence type="ECO:0000313" key="8">
    <source>
        <dbReference type="Proteomes" id="UP000234752"/>
    </source>
</evidence>
<reference evidence="7 8" key="1">
    <citation type="submission" date="2017-12" db="EMBL/GenBank/DDBJ databases">
        <title>Genomes of bacteria within cyanobacterial aggregates.</title>
        <authorList>
            <person name="Cai H."/>
        </authorList>
    </citation>
    <scope>NUCLEOTIDE SEQUENCE [LARGE SCALE GENOMIC DNA]</scope>
    <source>
        <strain evidence="7 8">TH16</strain>
    </source>
</reference>
<accession>A0A2K9NCB7</accession>
<evidence type="ECO:0000256" key="1">
    <source>
        <dbReference type="ARBA" id="ARBA00004496"/>
    </source>
</evidence>
<dbReference type="OrthoDB" id="5507982at2"/>
<evidence type="ECO:0000259" key="6">
    <source>
        <dbReference type="Pfam" id="PF02631"/>
    </source>
</evidence>
<dbReference type="InterPro" id="IPR003783">
    <property type="entry name" value="Regulatory_RecX"/>
</dbReference>
<evidence type="ECO:0000256" key="2">
    <source>
        <dbReference type="ARBA" id="ARBA00009695"/>
    </source>
</evidence>
<dbReference type="Pfam" id="PF02631">
    <property type="entry name" value="RecX_HTH2"/>
    <property type="match status" value="1"/>
</dbReference>
<dbReference type="GO" id="GO:0005737">
    <property type="term" value="C:cytoplasm"/>
    <property type="evidence" value="ECO:0007669"/>
    <property type="project" value="UniProtKB-SubCell"/>
</dbReference>
<dbReference type="PANTHER" id="PTHR33602">
    <property type="entry name" value="REGULATORY PROTEIN RECX FAMILY PROTEIN"/>
    <property type="match status" value="1"/>
</dbReference>
<feature type="region of interest" description="Disordered" evidence="5">
    <location>
        <begin position="1"/>
        <end position="34"/>
    </location>
</feature>